<sequence length="99" mass="10613">MRFGYIGSMKVKPGHRAEVAAVLIEAADGLRAAGCVLYLVTESATDEDTIWVTEVWESKEHHDASLQMPEVAAAIGKVMPVLTGEFTQQQTNVLGGLGI</sequence>
<evidence type="ECO:0000313" key="2">
    <source>
        <dbReference type="EMBL" id="MBR7837859.1"/>
    </source>
</evidence>
<dbReference type="AlphaFoldDB" id="A0A941F0A5"/>
<dbReference type="PROSITE" id="PS51725">
    <property type="entry name" value="ABM"/>
    <property type="match status" value="1"/>
</dbReference>
<dbReference type="GO" id="GO:0004497">
    <property type="term" value="F:monooxygenase activity"/>
    <property type="evidence" value="ECO:0007669"/>
    <property type="project" value="UniProtKB-KW"/>
</dbReference>
<evidence type="ECO:0000259" key="1">
    <source>
        <dbReference type="PROSITE" id="PS51725"/>
    </source>
</evidence>
<dbReference type="InterPro" id="IPR011008">
    <property type="entry name" value="Dimeric_a/b-barrel"/>
</dbReference>
<evidence type="ECO:0000313" key="3">
    <source>
        <dbReference type="Proteomes" id="UP000675781"/>
    </source>
</evidence>
<keyword evidence="3" id="KW-1185">Reference proteome</keyword>
<feature type="domain" description="ABM" evidence="1">
    <location>
        <begin position="3"/>
        <end position="94"/>
    </location>
</feature>
<name>A0A941F0A5_9ACTN</name>
<dbReference type="Proteomes" id="UP000675781">
    <property type="component" value="Unassembled WGS sequence"/>
</dbReference>
<accession>A0A941F0A5</accession>
<dbReference type="Pfam" id="PF03992">
    <property type="entry name" value="ABM"/>
    <property type="match status" value="1"/>
</dbReference>
<comment type="caution">
    <text evidence="2">The sequence shown here is derived from an EMBL/GenBank/DDBJ whole genome shotgun (WGS) entry which is preliminary data.</text>
</comment>
<keyword evidence="2" id="KW-0560">Oxidoreductase</keyword>
<dbReference type="RefSeq" id="WP_212532322.1">
    <property type="nucleotide sequence ID" value="NZ_JAGSOG010000236.1"/>
</dbReference>
<reference evidence="2" key="1">
    <citation type="submission" date="2021-04" db="EMBL/GenBank/DDBJ databases">
        <title>Genome based classification of Actinospica acidithermotolerans sp. nov., an actinobacterium isolated from an Indonesian hot spring.</title>
        <authorList>
            <person name="Kusuma A.B."/>
            <person name="Putra K.E."/>
            <person name="Nafisah S."/>
            <person name="Loh J."/>
            <person name="Nouioui I."/>
            <person name="Goodfellow M."/>
        </authorList>
    </citation>
    <scope>NUCLEOTIDE SEQUENCE</scope>
    <source>
        <strain evidence="2">CSCA 57</strain>
    </source>
</reference>
<protein>
    <submittedName>
        <fullName evidence="2">Antibiotic biosynthesis monooxygenase</fullName>
    </submittedName>
</protein>
<dbReference type="Gene3D" id="3.30.70.100">
    <property type="match status" value="1"/>
</dbReference>
<dbReference type="SUPFAM" id="SSF54909">
    <property type="entry name" value="Dimeric alpha+beta barrel"/>
    <property type="match status" value="1"/>
</dbReference>
<keyword evidence="2" id="KW-0503">Monooxygenase</keyword>
<dbReference type="InterPro" id="IPR007138">
    <property type="entry name" value="ABM_dom"/>
</dbReference>
<proteinExistence type="predicted"/>
<dbReference type="EMBL" id="JAGSOG010000236">
    <property type="protein sequence ID" value="MBR7837859.1"/>
    <property type="molecule type" value="Genomic_DNA"/>
</dbReference>
<organism evidence="2 3">
    <name type="scientific">Actinospica durhamensis</name>
    <dbReference type="NCBI Taxonomy" id="1508375"/>
    <lineage>
        <taxon>Bacteria</taxon>
        <taxon>Bacillati</taxon>
        <taxon>Actinomycetota</taxon>
        <taxon>Actinomycetes</taxon>
        <taxon>Catenulisporales</taxon>
        <taxon>Actinospicaceae</taxon>
        <taxon>Actinospica</taxon>
    </lineage>
</organism>
<gene>
    <name evidence="2" type="ORF">KDL01_31580</name>
</gene>